<evidence type="ECO:0000256" key="7">
    <source>
        <dbReference type="SAM" id="Phobius"/>
    </source>
</evidence>
<dbReference type="PANTHER" id="PTHR43840">
    <property type="entry name" value="MITOCHONDRIAL METAL TRANSPORTER 1-RELATED"/>
    <property type="match status" value="1"/>
</dbReference>
<dbReference type="SUPFAM" id="SSF161111">
    <property type="entry name" value="Cation efflux protein transmembrane domain-like"/>
    <property type="match status" value="1"/>
</dbReference>
<keyword evidence="5 7" id="KW-1133">Transmembrane helix</keyword>
<dbReference type="Proteomes" id="UP000283295">
    <property type="component" value="Unassembled WGS sequence"/>
</dbReference>
<dbReference type="AlphaFoldDB" id="A0A3R6CUA7"/>
<dbReference type="InterPro" id="IPR027469">
    <property type="entry name" value="Cation_efflux_TMD_sf"/>
</dbReference>
<evidence type="ECO:0000259" key="8">
    <source>
        <dbReference type="Pfam" id="PF01545"/>
    </source>
</evidence>
<dbReference type="Pfam" id="PF01545">
    <property type="entry name" value="Cation_efflux"/>
    <property type="match status" value="1"/>
</dbReference>
<dbReference type="Gene3D" id="3.30.70.1350">
    <property type="entry name" value="Cation efflux protein, cytoplasmic domain"/>
    <property type="match status" value="1"/>
</dbReference>
<dbReference type="GO" id="GO:0005886">
    <property type="term" value="C:plasma membrane"/>
    <property type="evidence" value="ECO:0007669"/>
    <property type="project" value="TreeGrafter"/>
</dbReference>
<dbReference type="NCBIfam" id="TIGR01297">
    <property type="entry name" value="CDF"/>
    <property type="match status" value="1"/>
</dbReference>
<dbReference type="GO" id="GO:0015093">
    <property type="term" value="F:ferrous iron transmembrane transporter activity"/>
    <property type="evidence" value="ECO:0007669"/>
    <property type="project" value="TreeGrafter"/>
</dbReference>
<feature type="domain" description="Cation efflux protein transmembrane" evidence="8">
    <location>
        <begin position="33"/>
        <end position="233"/>
    </location>
</feature>
<protein>
    <submittedName>
        <fullName evidence="9">Cation diffusion facilitator family transporter</fullName>
    </submittedName>
</protein>
<dbReference type="EMBL" id="QRVK01000016">
    <property type="protein sequence ID" value="RGS42756.1"/>
    <property type="molecule type" value="Genomic_DNA"/>
</dbReference>
<dbReference type="InterPro" id="IPR036837">
    <property type="entry name" value="Cation_efflux_CTD_sf"/>
</dbReference>
<dbReference type="InterPro" id="IPR058533">
    <property type="entry name" value="Cation_efflux_TM"/>
</dbReference>
<evidence type="ECO:0000256" key="6">
    <source>
        <dbReference type="ARBA" id="ARBA00023136"/>
    </source>
</evidence>
<gene>
    <name evidence="9" type="ORF">DWX94_07685</name>
</gene>
<evidence type="ECO:0000256" key="4">
    <source>
        <dbReference type="ARBA" id="ARBA00022692"/>
    </source>
</evidence>
<dbReference type="RefSeq" id="WP_119202640.1">
    <property type="nucleotide sequence ID" value="NZ_CABIWG010000007.1"/>
</dbReference>
<name>A0A3R6CUA7_9FIRM</name>
<dbReference type="Gene3D" id="1.20.1510.10">
    <property type="entry name" value="Cation efflux protein transmembrane domain"/>
    <property type="match status" value="1"/>
</dbReference>
<keyword evidence="4 7" id="KW-0812">Transmembrane</keyword>
<comment type="subcellular location">
    <subcellularLocation>
        <location evidence="1">Membrane</location>
        <topology evidence="1">Multi-pass membrane protein</topology>
    </subcellularLocation>
</comment>
<comment type="similarity">
    <text evidence="2">Belongs to the cation diffusion facilitator (CDF) transporter (TC 2.A.4) family.</text>
</comment>
<proteinExistence type="inferred from homology"/>
<dbReference type="GO" id="GO:0006882">
    <property type="term" value="P:intracellular zinc ion homeostasis"/>
    <property type="evidence" value="ECO:0007669"/>
    <property type="project" value="TreeGrafter"/>
</dbReference>
<comment type="caution">
    <text evidence="9">The sequence shown here is derived from an EMBL/GenBank/DDBJ whole genome shotgun (WGS) entry which is preliminary data.</text>
</comment>
<accession>A0A3R6CUA7</accession>
<dbReference type="PANTHER" id="PTHR43840:SF15">
    <property type="entry name" value="MITOCHONDRIAL METAL TRANSPORTER 1-RELATED"/>
    <property type="match status" value="1"/>
</dbReference>
<keyword evidence="3" id="KW-0813">Transport</keyword>
<evidence type="ECO:0000313" key="10">
    <source>
        <dbReference type="Proteomes" id="UP000283295"/>
    </source>
</evidence>
<keyword evidence="6 7" id="KW-0472">Membrane</keyword>
<sequence>MNERDVEISKREAKKKERRSRKDKLAIEKRILRLSFMGSVFFILAEGVMAWYTHSHSLWTDCLFDSADLVMIGPFMVLVPLLYKPVTEKHPYGYAQVESLFLLVKYSVLLALTCNLMVENIKLLFHGGHDVDAGSIAVFEFLVCVCCAVMYAILGHYSKKYESTTIKAELYMWKLDVISSMGVAIAFAVQTALLHTSLRFMTPYIDPAVAVVMALLLIKEPVCEIFQSIKNLILFAPEEETLSQIRAIVDQHMKDYPYEVTFLDVIQTGRKLWVEVYIGNQTDVIHISIIHKVRDEIKQELRDKYDQVYIEVIPD</sequence>
<evidence type="ECO:0000256" key="2">
    <source>
        <dbReference type="ARBA" id="ARBA00008114"/>
    </source>
</evidence>
<reference evidence="9 10" key="1">
    <citation type="submission" date="2018-08" db="EMBL/GenBank/DDBJ databases">
        <title>A genome reference for cultivated species of the human gut microbiota.</title>
        <authorList>
            <person name="Zou Y."/>
            <person name="Xue W."/>
            <person name="Luo G."/>
        </authorList>
    </citation>
    <scope>NUCLEOTIDE SEQUENCE [LARGE SCALE GENOMIC DNA]</scope>
    <source>
        <strain evidence="9 10">AF22-21</strain>
    </source>
</reference>
<feature type="transmembrane region" description="Helical" evidence="7">
    <location>
        <begin position="133"/>
        <end position="154"/>
    </location>
</feature>
<organism evidence="9 10">
    <name type="scientific">Coprococcus eutactus</name>
    <dbReference type="NCBI Taxonomy" id="33043"/>
    <lineage>
        <taxon>Bacteria</taxon>
        <taxon>Bacillati</taxon>
        <taxon>Bacillota</taxon>
        <taxon>Clostridia</taxon>
        <taxon>Lachnospirales</taxon>
        <taxon>Lachnospiraceae</taxon>
        <taxon>Coprococcus</taxon>
    </lineage>
</organism>
<evidence type="ECO:0000256" key="3">
    <source>
        <dbReference type="ARBA" id="ARBA00022448"/>
    </source>
</evidence>
<evidence type="ECO:0000256" key="1">
    <source>
        <dbReference type="ARBA" id="ARBA00004141"/>
    </source>
</evidence>
<feature type="transmembrane region" description="Helical" evidence="7">
    <location>
        <begin position="175"/>
        <end position="194"/>
    </location>
</feature>
<evidence type="ECO:0000313" key="9">
    <source>
        <dbReference type="EMBL" id="RGS42756.1"/>
    </source>
</evidence>
<evidence type="ECO:0000256" key="5">
    <source>
        <dbReference type="ARBA" id="ARBA00022989"/>
    </source>
</evidence>
<dbReference type="GO" id="GO:0015341">
    <property type="term" value="F:zinc efflux antiporter activity"/>
    <property type="evidence" value="ECO:0007669"/>
    <property type="project" value="TreeGrafter"/>
</dbReference>
<dbReference type="InterPro" id="IPR002524">
    <property type="entry name" value="Cation_efflux"/>
</dbReference>
<dbReference type="OrthoDB" id="1926678at2"/>
<feature type="transmembrane region" description="Helical" evidence="7">
    <location>
        <begin position="100"/>
        <end position="118"/>
    </location>
</feature>
<dbReference type="GO" id="GO:0015086">
    <property type="term" value="F:cadmium ion transmembrane transporter activity"/>
    <property type="evidence" value="ECO:0007669"/>
    <property type="project" value="TreeGrafter"/>
</dbReference>
<feature type="transmembrane region" description="Helical" evidence="7">
    <location>
        <begin position="31"/>
        <end position="52"/>
    </location>
</feature>
<dbReference type="InterPro" id="IPR050291">
    <property type="entry name" value="CDF_Transporter"/>
</dbReference>